<dbReference type="PROSITE" id="PS00636">
    <property type="entry name" value="DNAJ_1"/>
    <property type="match status" value="1"/>
</dbReference>
<dbReference type="PROSITE" id="PS50076">
    <property type="entry name" value="DNAJ_2"/>
    <property type="match status" value="1"/>
</dbReference>
<dbReference type="PANTHER" id="PTHR43888">
    <property type="entry name" value="DNAJ-LIKE-2, ISOFORM A-RELATED"/>
    <property type="match status" value="1"/>
</dbReference>
<dbReference type="InterPro" id="IPR044713">
    <property type="entry name" value="DNJA1/2-like"/>
</dbReference>
<dbReference type="FunFam" id="2.60.260.20:FF:000013">
    <property type="entry name" value="DnaJ subfamily B member 11"/>
    <property type="match status" value="1"/>
</dbReference>
<dbReference type="GO" id="GO:0006457">
    <property type="term" value="P:protein folding"/>
    <property type="evidence" value="ECO:0007669"/>
    <property type="project" value="InterPro"/>
</dbReference>
<dbReference type="InterPro" id="IPR002939">
    <property type="entry name" value="DnaJ_C"/>
</dbReference>
<dbReference type="CDD" id="cd06257">
    <property type="entry name" value="DnaJ"/>
    <property type="match status" value="1"/>
</dbReference>
<dbReference type="SMART" id="SM00271">
    <property type="entry name" value="DnaJ"/>
    <property type="match status" value="1"/>
</dbReference>
<dbReference type="InterPro" id="IPR018253">
    <property type="entry name" value="DnaJ_domain_CS"/>
</dbReference>
<dbReference type="Pfam" id="PF00684">
    <property type="entry name" value="DnaJ_CXXCXGXG"/>
    <property type="match status" value="1"/>
</dbReference>
<keyword evidence="1 6" id="KW-0479">Metal-binding</keyword>
<dbReference type="PROSITE" id="PS51188">
    <property type="entry name" value="ZF_CR"/>
    <property type="match status" value="1"/>
</dbReference>
<keyword evidence="4 6" id="KW-0862">Zinc</keyword>
<keyword evidence="2" id="KW-0677">Repeat</keyword>
<dbReference type="Pfam" id="PF00226">
    <property type="entry name" value="DnaJ"/>
    <property type="match status" value="1"/>
</dbReference>
<dbReference type="AlphaFoldDB" id="X6P0H1"/>
<evidence type="ECO:0000256" key="6">
    <source>
        <dbReference type="PROSITE-ProRule" id="PRU00546"/>
    </source>
</evidence>
<dbReference type="Proteomes" id="UP000023152">
    <property type="component" value="Unassembled WGS sequence"/>
</dbReference>
<evidence type="ECO:0000256" key="1">
    <source>
        <dbReference type="ARBA" id="ARBA00022723"/>
    </source>
</evidence>
<dbReference type="HAMAP" id="MF_01152">
    <property type="entry name" value="DnaJ"/>
    <property type="match status" value="1"/>
</dbReference>
<dbReference type="SUPFAM" id="SSF49493">
    <property type="entry name" value="HSP40/DnaJ peptide-binding domain"/>
    <property type="match status" value="1"/>
</dbReference>
<evidence type="ECO:0000259" key="8">
    <source>
        <dbReference type="PROSITE" id="PS51188"/>
    </source>
</evidence>
<evidence type="ECO:0000259" key="7">
    <source>
        <dbReference type="PROSITE" id="PS50076"/>
    </source>
</evidence>
<evidence type="ECO:0000313" key="9">
    <source>
        <dbReference type="EMBL" id="ETO31633.1"/>
    </source>
</evidence>
<dbReference type="GO" id="GO:0009408">
    <property type="term" value="P:response to heat"/>
    <property type="evidence" value="ECO:0007669"/>
    <property type="project" value="InterPro"/>
</dbReference>
<dbReference type="OMA" id="KWHEDGD"/>
<dbReference type="InterPro" id="IPR008971">
    <property type="entry name" value="HSP40/DnaJ_pept-bd"/>
</dbReference>
<organism evidence="9 10">
    <name type="scientific">Reticulomyxa filosa</name>
    <dbReference type="NCBI Taxonomy" id="46433"/>
    <lineage>
        <taxon>Eukaryota</taxon>
        <taxon>Sar</taxon>
        <taxon>Rhizaria</taxon>
        <taxon>Retaria</taxon>
        <taxon>Foraminifera</taxon>
        <taxon>Monothalamids</taxon>
        <taxon>Reticulomyxidae</taxon>
        <taxon>Reticulomyxa</taxon>
    </lineage>
</organism>
<dbReference type="OrthoDB" id="550424at2759"/>
<accession>X6P0H1</accession>
<dbReference type="CDD" id="cd10719">
    <property type="entry name" value="DnaJ_zf"/>
    <property type="match status" value="1"/>
</dbReference>
<feature type="domain" description="CR-type" evidence="8">
    <location>
        <begin position="137"/>
        <end position="220"/>
    </location>
</feature>
<proteinExistence type="inferred from homology"/>
<name>X6P0H1_RETFI</name>
<dbReference type="PRINTS" id="PR00625">
    <property type="entry name" value="JDOMAIN"/>
</dbReference>
<dbReference type="GO" id="GO:0051082">
    <property type="term" value="F:unfolded protein binding"/>
    <property type="evidence" value="ECO:0007669"/>
    <property type="project" value="InterPro"/>
</dbReference>
<keyword evidence="5" id="KW-0143">Chaperone</keyword>
<dbReference type="InterPro" id="IPR001623">
    <property type="entry name" value="DnaJ_domain"/>
</dbReference>
<dbReference type="InterPro" id="IPR001305">
    <property type="entry name" value="HSP_DnaJ_Cys-rich_dom"/>
</dbReference>
<reference evidence="9 10" key="1">
    <citation type="journal article" date="2013" name="Curr. Biol.">
        <title>The Genome of the Foraminiferan Reticulomyxa filosa.</title>
        <authorList>
            <person name="Glockner G."/>
            <person name="Hulsmann N."/>
            <person name="Schleicher M."/>
            <person name="Noegel A.A."/>
            <person name="Eichinger L."/>
            <person name="Gallinger C."/>
            <person name="Pawlowski J."/>
            <person name="Sierra R."/>
            <person name="Euteneuer U."/>
            <person name="Pillet L."/>
            <person name="Moustafa A."/>
            <person name="Platzer M."/>
            <person name="Groth M."/>
            <person name="Szafranski K."/>
            <person name="Schliwa M."/>
        </authorList>
    </citation>
    <scope>NUCLEOTIDE SEQUENCE [LARGE SCALE GENOMIC DNA]</scope>
</reference>
<dbReference type="CDD" id="cd10747">
    <property type="entry name" value="DnaJ_C"/>
    <property type="match status" value="1"/>
</dbReference>
<evidence type="ECO:0000256" key="4">
    <source>
        <dbReference type="ARBA" id="ARBA00022833"/>
    </source>
</evidence>
<dbReference type="Pfam" id="PF01556">
    <property type="entry name" value="DnaJ_C"/>
    <property type="match status" value="1"/>
</dbReference>
<evidence type="ECO:0000256" key="5">
    <source>
        <dbReference type="ARBA" id="ARBA00023186"/>
    </source>
</evidence>
<dbReference type="EMBL" id="ASPP01004804">
    <property type="protein sequence ID" value="ETO31633.1"/>
    <property type="molecule type" value="Genomic_DNA"/>
</dbReference>
<dbReference type="Gene3D" id="2.10.230.10">
    <property type="entry name" value="Heat shock protein DnaJ, cysteine-rich domain"/>
    <property type="match status" value="1"/>
</dbReference>
<dbReference type="Gene3D" id="1.10.287.110">
    <property type="entry name" value="DnaJ domain"/>
    <property type="match status" value="1"/>
</dbReference>
<feature type="zinc finger region" description="CR-type" evidence="6">
    <location>
        <begin position="137"/>
        <end position="220"/>
    </location>
</feature>
<dbReference type="Gene3D" id="2.60.260.20">
    <property type="entry name" value="Urease metallochaperone UreE, N-terminal domain"/>
    <property type="match status" value="2"/>
</dbReference>
<sequence length="366" mass="41305">MPIETEGRMTVHRELYDVLEVSPHASQNDITKSFRKLSLKYHPDRNPDDETAHQKFVEINHAYEILGDDEKRSIYDQYGEEGVQKHERQQSGGSAQGFNPFADFFGFQNNNPKQDEEAKGPDVRGEIFMNLKDLYEGRVYELSVHRQTLCNHCFGTGANSDKDIVTCPKCSGQGVFLERRQMGIGFIQQIQRTCPKCNGQGKIIKGTCHVCHGKGVQQGMHSLLVDVQAGTPNGFQIELDHSSDEFPDRTAGHIILTVSTVEDAVANKNFTRDTTKFEDLHINVKINLLQALVGYEIDIEHLDGHLVHIKESTVTKPNSVKIIKNEGMPIPNSFPKRSGDLHVHFQVDFPKSLTKKQTQVLEELQL</sequence>
<protein>
    <submittedName>
        <fullName evidence="9">Chaperone regulator</fullName>
    </submittedName>
</protein>
<dbReference type="SUPFAM" id="SSF46565">
    <property type="entry name" value="Chaperone J-domain"/>
    <property type="match status" value="1"/>
</dbReference>
<comment type="caution">
    <text evidence="9">The sequence shown here is derived from an EMBL/GenBank/DDBJ whole genome shotgun (WGS) entry which is preliminary data.</text>
</comment>
<keyword evidence="10" id="KW-1185">Reference proteome</keyword>
<dbReference type="GO" id="GO:0008270">
    <property type="term" value="F:zinc ion binding"/>
    <property type="evidence" value="ECO:0007669"/>
    <property type="project" value="UniProtKB-KW"/>
</dbReference>
<evidence type="ECO:0000256" key="2">
    <source>
        <dbReference type="ARBA" id="ARBA00022737"/>
    </source>
</evidence>
<dbReference type="GO" id="GO:0005524">
    <property type="term" value="F:ATP binding"/>
    <property type="evidence" value="ECO:0007669"/>
    <property type="project" value="InterPro"/>
</dbReference>
<feature type="domain" description="J" evidence="7">
    <location>
        <begin position="14"/>
        <end position="79"/>
    </location>
</feature>
<dbReference type="GO" id="GO:0030544">
    <property type="term" value="F:Hsp70 protein binding"/>
    <property type="evidence" value="ECO:0007669"/>
    <property type="project" value="InterPro"/>
</dbReference>
<evidence type="ECO:0000256" key="3">
    <source>
        <dbReference type="ARBA" id="ARBA00022771"/>
    </source>
</evidence>
<dbReference type="InterPro" id="IPR012724">
    <property type="entry name" value="DnaJ"/>
</dbReference>
<keyword evidence="3 6" id="KW-0863">Zinc-finger</keyword>
<evidence type="ECO:0000313" key="10">
    <source>
        <dbReference type="Proteomes" id="UP000023152"/>
    </source>
</evidence>
<dbReference type="InterPro" id="IPR036410">
    <property type="entry name" value="HSP_DnaJ_Cys-rich_dom_sf"/>
</dbReference>
<dbReference type="InterPro" id="IPR036869">
    <property type="entry name" value="J_dom_sf"/>
</dbReference>
<gene>
    <name evidence="9" type="ORF">RFI_05486</name>
</gene>
<dbReference type="SUPFAM" id="SSF57938">
    <property type="entry name" value="DnaJ/Hsp40 cysteine-rich domain"/>
    <property type="match status" value="1"/>
</dbReference>
<dbReference type="FunFam" id="2.10.230.10:FF:000002">
    <property type="entry name" value="Molecular chaperone DnaJ"/>
    <property type="match status" value="1"/>
</dbReference>